<dbReference type="KEGG" id="vg:77936493"/>
<proteinExistence type="predicted"/>
<organism evidence="1 2">
    <name type="scientific">Arthrobacter phage Qui</name>
    <dbReference type="NCBI Taxonomy" id="2603260"/>
    <lineage>
        <taxon>Viruses</taxon>
        <taxon>Duplodnaviria</taxon>
        <taxon>Heunggongvirae</taxon>
        <taxon>Uroviricota</taxon>
        <taxon>Caudoviricetes</taxon>
        <taxon>Quivirus</taxon>
        <taxon>Quivirus qui</taxon>
    </lineage>
</organism>
<accession>A0A5B8WH41</accession>
<gene>
    <name evidence="1" type="primary">132</name>
    <name evidence="1" type="ORF">SEA_QUI_132</name>
</gene>
<dbReference type="GeneID" id="77936493"/>
<dbReference type="RefSeq" id="YP_010660498.1">
    <property type="nucleotide sequence ID" value="NC_070877.1"/>
</dbReference>
<sequence>MSSYPTSVPSGLTRGYSNSFTDMLVRLRCPIEQEVSLTNSDLDILDNQQVDGGR</sequence>
<keyword evidence="2" id="KW-1185">Reference proteome</keyword>
<protein>
    <submittedName>
        <fullName evidence="1">Uncharacterized protein</fullName>
    </submittedName>
</protein>
<evidence type="ECO:0000313" key="1">
    <source>
        <dbReference type="EMBL" id="QED11621.1"/>
    </source>
</evidence>
<dbReference type="EMBL" id="MN183282">
    <property type="protein sequence ID" value="QED11621.1"/>
    <property type="molecule type" value="Genomic_DNA"/>
</dbReference>
<name>A0A5B8WH41_9CAUD</name>
<evidence type="ECO:0000313" key="2">
    <source>
        <dbReference type="Proteomes" id="UP000321915"/>
    </source>
</evidence>
<dbReference type="Proteomes" id="UP000321915">
    <property type="component" value="Segment"/>
</dbReference>
<reference evidence="1 2" key="1">
    <citation type="submission" date="2019-07" db="EMBL/GenBank/DDBJ databases">
        <authorList>
            <person name="Abdullah A."/>
            <person name="Lima G.C."/>
            <person name="Cuneo C.K."/>
            <person name="Ennest D.C."/>
            <person name="Fritz K.J."/>
            <person name="Johnson B.T."/>
            <person name="Larson S.M."/>
            <person name="Lemunyete M.N."/>
            <person name="Murray M.B."/>
            <person name="Osmond D.E."/>
            <person name="Patras K.A."/>
            <person name="Ransibrahmanakul S."/>
            <person name="Simpson K.A."/>
            <person name="Thull B.S."/>
            <person name="Wetzel S."/>
            <person name="Bonilla J.A."/>
            <person name="Klyczek K."/>
            <person name="Garlena R.A."/>
            <person name="Russell D.A."/>
            <person name="Pope W.H."/>
            <person name="Jacobs-Sera D."/>
            <person name="Hatfull G.F."/>
        </authorList>
    </citation>
    <scope>NUCLEOTIDE SEQUENCE [LARGE SCALE GENOMIC DNA]</scope>
</reference>